<evidence type="ECO:0000256" key="5">
    <source>
        <dbReference type="ARBA" id="ARBA00022475"/>
    </source>
</evidence>
<evidence type="ECO:0000256" key="11">
    <source>
        <dbReference type="ARBA" id="ARBA00032707"/>
    </source>
</evidence>
<evidence type="ECO:0000256" key="2">
    <source>
        <dbReference type="ARBA" id="ARBA00010621"/>
    </source>
</evidence>
<dbReference type="PANTHER" id="PTHR30622:SF2">
    <property type="entry name" value="UNDECAPRENYL-DIPHOSPHATASE"/>
    <property type="match status" value="1"/>
</dbReference>
<feature type="transmembrane region" description="Helical" evidence="14">
    <location>
        <begin position="149"/>
        <end position="166"/>
    </location>
</feature>
<keyword evidence="16" id="KW-1185">Reference proteome</keyword>
<evidence type="ECO:0000256" key="4">
    <source>
        <dbReference type="ARBA" id="ARBA00021581"/>
    </source>
</evidence>
<keyword evidence="6 14" id="KW-0812">Transmembrane</keyword>
<evidence type="ECO:0000256" key="14">
    <source>
        <dbReference type="HAMAP-Rule" id="MF_01006"/>
    </source>
</evidence>
<keyword evidence="9 14" id="KW-0472">Membrane</keyword>
<keyword evidence="14" id="KW-0961">Cell wall biogenesis/degradation</keyword>
<feature type="transmembrane region" description="Helical" evidence="14">
    <location>
        <begin position="42"/>
        <end position="60"/>
    </location>
</feature>
<evidence type="ECO:0000256" key="12">
    <source>
        <dbReference type="ARBA" id="ARBA00032932"/>
    </source>
</evidence>
<dbReference type="Pfam" id="PF02673">
    <property type="entry name" value="BacA"/>
    <property type="match status" value="1"/>
</dbReference>
<feature type="transmembrane region" description="Helical" evidence="14">
    <location>
        <begin position="216"/>
        <end position="240"/>
    </location>
</feature>
<dbReference type="EC" id="3.6.1.27" evidence="3 14"/>
<feature type="transmembrane region" description="Helical" evidence="14">
    <location>
        <begin position="246"/>
        <end position="266"/>
    </location>
</feature>
<dbReference type="InterPro" id="IPR003824">
    <property type="entry name" value="UppP"/>
</dbReference>
<evidence type="ECO:0000256" key="9">
    <source>
        <dbReference type="ARBA" id="ARBA00023136"/>
    </source>
</evidence>
<accession>A0ABZ2M120</accession>
<evidence type="ECO:0000313" key="16">
    <source>
        <dbReference type="Proteomes" id="UP001370348"/>
    </source>
</evidence>
<keyword evidence="10 14" id="KW-0046">Antibiotic resistance</keyword>
<evidence type="ECO:0000256" key="7">
    <source>
        <dbReference type="ARBA" id="ARBA00022801"/>
    </source>
</evidence>
<keyword evidence="8 14" id="KW-1133">Transmembrane helix</keyword>
<gene>
    <name evidence="14" type="primary">uppP</name>
    <name evidence="15" type="ORF">LZC94_05240</name>
</gene>
<evidence type="ECO:0000256" key="3">
    <source>
        <dbReference type="ARBA" id="ARBA00012374"/>
    </source>
</evidence>
<evidence type="ECO:0000313" key="15">
    <source>
        <dbReference type="EMBL" id="WXB16682.1"/>
    </source>
</evidence>
<comment type="catalytic activity">
    <reaction evidence="13 14">
        <text>di-trans,octa-cis-undecaprenyl diphosphate + H2O = di-trans,octa-cis-undecaprenyl phosphate + phosphate + H(+)</text>
        <dbReference type="Rhea" id="RHEA:28094"/>
        <dbReference type="ChEBI" id="CHEBI:15377"/>
        <dbReference type="ChEBI" id="CHEBI:15378"/>
        <dbReference type="ChEBI" id="CHEBI:43474"/>
        <dbReference type="ChEBI" id="CHEBI:58405"/>
        <dbReference type="ChEBI" id="CHEBI:60392"/>
        <dbReference type="EC" id="3.6.1.27"/>
    </reaction>
</comment>
<dbReference type="EMBL" id="CP089984">
    <property type="protein sequence ID" value="WXB16682.1"/>
    <property type="molecule type" value="Genomic_DNA"/>
</dbReference>
<feature type="transmembrane region" description="Helical" evidence="14">
    <location>
        <begin position="186"/>
        <end position="204"/>
    </location>
</feature>
<comment type="function">
    <text evidence="14">Catalyzes the dephosphorylation of undecaprenyl diphosphate (UPP). Confers resistance to bacitracin.</text>
</comment>
<comment type="miscellaneous">
    <text evidence="14">Bacitracin is thought to be involved in the inhibition of peptidoglycan synthesis by sequestering undecaprenyl diphosphate, thereby reducing the pool of lipid carrier available.</text>
</comment>
<dbReference type="RefSeq" id="WP_394826309.1">
    <property type="nucleotide sequence ID" value="NZ_CP089984.1"/>
</dbReference>
<keyword evidence="14" id="KW-0133">Cell shape</keyword>
<dbReference type="Proteomes" id="UP001370348">
    <property type="component" value="Chromosome"/>
</dbReference>
<comment type="similarity">
    <text evidence="2 14">Belongs to the UppP family.</text>
</comment>
<feature type="transmembrane region" description="Helical" evidence="14">
    <location>
        <begin position="90"/>
        <end position="107"/>
    </location>
</feature>
<keyword evidence="14" id="KW-0573">Peptidoglycan synthesis</keyword>
<keyword evidence="7 14" id="KW-0378">Hydrolase</keyword>
<keyword evidence="5 14" id="KW-1003">Cell membrane</keyword>
<sequence length="268" mass="27565">MHLPVALAILLGVVQGITEFLPISSDGHLALAQLLFGGEADLATTVVLHLGTFAATLLVLRKRVAAAVREGVRGLLQPSLMRETPGGRDAFVVILASIPTALVALTLKKPVEEWSSSPTIVGVCLLLSAVAVGSTHVAPRGQELVPSPLGAVLVGFAQGAAVLPGLSRSAMTIASLLWLGVRADRAFELSFLMSLPAVFGAIVLEGRHGFDSAGGGGALLLGTLVSFGVGILALLALRRVLVGGKLAYFTVYLVPLAVATVAWGYARP</sequence>
<name>A0ABZ2M120_9BACT</name>
<protein>
    <recommendedName>
        <fullName evidence="4 14">Undecaprenyl-diphosphatase</fullName>
        <ecNumber evidence="3 14">3.6.1.27</ecNumber>
    </recommendedName>
    <alternativeName>
        <fullName evidence="12 14">Bacitracin resistance protein</fullName>
    </alternativeName>
    <alternativeName>
        <fullName evidence="11 14">Undecaprenyl pyrophosphate phosphatase</fullName>
    </alternativeName>
</protein>
<comment type="subcellular location">
    <subcellularLocation>
        <location evidence="1 14">Cell membrane</location>
        <topology evidence="1 14">Multi-pass membrane protein</topology>
    </subcellularLocation>
</comment>
<proteinExistence type="inferred from homology"/>
<organism evidence="15 16">
    <name type="scientific">Pendulispora albinea</name>
    <dbReference type="NCBI Taxonomy" id="2741071"/>
    <lineage>
        <taxon>Bacteria</taxon>
        <taxon>Pseudomonadati</taxon>
        <taxon>Myxococcota</taxon>
        <taxon>Myxococcia</taxon>
        <taxon>Myxococcales</taxon>
        <taxon>Sorangiineae</taxon>
        <taxon>Pendulisporaceae</taxon>
        <taxon>Pendulispora</taxon>
    </lineage>
</organism>
<dbReference type="HAMAP" id="MF_01006">
    <property type="entry name" value="Undec_diphosphatase"/>
    <property type="match status" value="1"/>
</dbReference>
<evidence type="ECO:0000256" key="13">
    <source>
        <dbReference type="ARBA" id="ARBA00047594"/>
    </source>
</evidence>
<evidence type="ECO:0000256" key="8">
    <source>
        <dbReference type="ARBA" id="ARBA00022989"/>
    </source>
</evidence>
<evidence type="ECO:0000256" key="10">
    <source>
        <dbReference type="ARBA" id="ARBA00023251"/>
    </source>
</evidence>
<evidence type="ECO:0000256" key="1">
    <source>
        <dbReference type="ARBA" id="ARBA00004651"/>
    </source>
</evidence>
<evidence type="ECO:0000256" key="6">
    <source>
        <dbReference type="ARBA" id="ARBA00022692"/>
    </source>
</evidence>
<reference evidence="15 16" key="1">
    <citation type="submission" date="2021-12" db="EMBL/GenBank/DDBJ databases">
        <title>Discovery of the Pendulisporaceae a myxobacterial family with distinct sporulation behavior and unique specialized metabolism.</title>
        <authorList>
            <person name="Garcia R."/>
            <person name="Popoff A."/>
            <person name="Bader C.D."/>
            <person name="Loehr J."/>
            <person name="Walesch S."/>
            <person name="Walt C."/>
            <person name="Boldt J."/>
            <person name="Bunk B."/>
            <person name="Haeckl F.J.F.P.J."/>
            <person name="Gunesch A.P."/>
            <person name="Birkelbach J."/>
            <person name="Nuebel U."/>
            <person name="Pietschmann T."/>
            <person name="Bach T."/>
            <person name="Mueller R."/>
        </authorList>
    </citation>
    <scope>NUCLEOTIDE SEQUENCE [LARGE SCALE GENOMIC DNA]</scope>
    <source>
        <strain evidence="15 16">MSr11954</strain>
    </source>
</reference>
<dbReference type="PANTHER" id="PTHR30622">
    <property type="entry name" value="UNDECAPRENYL-DIPHOSPHATASE"/>
    <property type="match status" value="1"/>
</dbReference>